<dbReference type="InterPro" id="IPR029062">
    <property type="entry name" value="Class_I_gatase-like"/>
</dbReference>
<keyword evidence="8" id="KW-0732">Signal</keyword>
<dbReference type="PANTHER" id="PTHR11705:SF143">
    <property type="entry name" value="SLL0236 PROTEIN"/>
    <property type="match status" value="1"/>
</dbReference>
<dbReference type="Gene3D" id="3.40.630.10">
    <property type="entry name" value="Zn peptidases"/>
    <property type="match status" value="1"/>
</dbReference>
<accession>A0ABY4D4Z7</accession>
<dbReference type="Proteomes" id="UP000831113">
    <property type="component" value="Chromosome"/>
</dbReference>
<dbReference type="EMBL" id="CP094669">
    <property type="protein sequence ID" value="UOG77112.1"/>
    <property type="molecule type" value="Genomic_DNA"/>
</dbReference>
<feature type="active site" description="Proton donor/acceptor" evidence="7">
    <location>
        <position position="338"/>
    </location>
</feature>
<sequence length="903" mass="98679">MLKPYFSTALLALGLGLTLAPAVAQTTGSISYYFPKAPAGSFDPAIPTPEQFLGYPIGSHYTRTDQIVAYLRELDRVSDKVSFRVLGKTFEERPQVVATITSVEHQQNLVKLQAERKGLVDPSLPAPDYGKLPVVISLNYGVHGNESSSSEAALLTAYYLTASTAPETKQWLDQSIITIDPLENPDGRDRASHWFDQNKSWPAVTDPLDREHTEAWPNGRTNHFYTDLNRDWLALTQPESRARMAFFHEWYPNVMIDFHEMGTSSTYYFEPTKPLSTENDLIPRATYEVLNVHLAKYHAQALDQLGALYWTKEQFDNLSPIYGSTYPDFQGGVGATFEVGSSRGIAQEGGNGVVKFPFTIRNHVATGLATVRGAVEERELYLRHQREFFSSALTAANKFPTKAYVFGSAQDPTLTNRFLELLLQHKIRVHELGKTVTLDKQTFEQGKAYVVPTTQPQYRIIHSLFEEVTAFHDSVFYDVTGWSQAHAYGLPLAKQKNTSLVQGAPVGAIKSLTGTVNGGASSYAYLLPWSDYNAPKALVALQQAGVTVKTAFKPFRAGTATQPVDFGYGSLVVPVATQKLPADSVFQIISRVSRQAQVTFTGVSTGFSVGGIDLGSNNVRTVPEAKAALLVGAGTNVAEVGEAWFVASQHLGLPLSRLELSNVGRAPLGRYTTLVLVGGSYASLDKAAVDKIRRWVTDGGTLVTLKNASEWAIKQGIVKEKLLIPANGGWADTTAFAVAVAEATPPAPKATQRPKKSELPFAKRVDFVEQEQEGTRAIAGSIYKATVDPTNPIGFGLTNRQLFVFRNGTTFLRPSRNPYATVVQYTAAPLVSGYVSRANLRQISNSAAVVVSKAGTGRVILFADDPNFRHYWHGTDRLFTNALLLGSLINLPEGPATVAAEEE</sequence>
<keyword evidence="5" id="KW-0862">Zinc</keyword>
<protein>
    <submittedName>
        <fullName evidence="10">Zinc carboxypeptidase</fullName>
    </submittedName>
</protein>
<evidence type="ECO:0000256" key="2">
    <source>
        <dbReference type="ARBA" id="ARBA00005988"/>
    </source>
</evidence>
<evidence type="ECO:0000256" key="4">
    <source>
        <dbReference type="ARBA" id="ARBA00022801"/>
    </source>
</evidence>
<evidence type="ECO:0000256" key="6">
    <source>
        <dbReference type="ARBA" id="ARBA00023049"/>
    </source>
</evidence>
<dbReference type="GO" id="GO:0004180">
    <property type="term" value="F:carboxypeptidase activity"/>
    <property type="evidence" value="ECO:0007669"/>
    <property type="project" value="UniProtKB-KW"/>
</dbReference>
<comment type="cofactor">
    <cofactor evidence="1">
        <name>Zn(2+)</name>
        <dbReference type="ChEBI" id="CHEBI:29105"/>
    </cofactor>
</comment>
<dbReference type="PANTHER" id="PTHR11705">
    <property type="entry name" value="PROTEASE FAMILY M14 CARBOXYPEPTIDASE A,B"/>
    <property type="match status" value="1"/>
</dbReference>
<keyword evidence="3" id="KW-0645">Protease</keyword>
<keyword evidence="11" id="KW-1185">Reference proteome</keyword>
<reference evidence="10 11" key="1">
    <citation type="submission" date="2022-03" db="EMBL/GenBank/DDBJ databases">
        <title>Hymenobactersp. isolated from the air.</title>
        <authorList>
            <person name="Won M."/>
            <person name="Kwon S.-W."/>
        </authorList>
    </citation>
    <scope>NUCLEOTIDE SEQUENCE [LARGE SCALE GENOMIC DNA]</scope>
    <source>
        <strain evidence="10 11">KACC 21982</strain>
    </source>
</reference>
<evidence type="ECO:0000256" key="7">
    <source>
        <dbReference type="PROSITE-ProRule" id="PRU01379"/>
    </source>
</evidence>
<feature type="chain" id="PRO_5046486157" evidence="8">
    <location>
        <begin position="25"/>
        <end position="903"/>
    </location>
</feature>
<evidence type="ECO:0000256" key="1">
    <source>
        <dbReference type="ARBA" id="ARBA00001947"/>
    </source>
</evidence>
<evidence type="ECO:0000256" key="8">
    <source>
        <dbReference type="SAM" id="SignalP"/>
    </source>
</evidence>
<keyword evidence="10" id="KW-0121">Carboxypeptidase</keyword>
<evidence type="ECO:0000259" key="9">
    <source>
        <dbReference type="PROSITE" id="PS52035"/>
    </source>
</evidence>
<name>A0ABY4D4Z7_9BACT</name>
<dbReference type="InterPro" id="IPR000834">
    <property type="entry name" value="Peptidase_M14"/>
</dbReference>
<evidence type="ECO:0000256" key="3">
    <source>
        <dbReference type="ARBA" id="ARBA00022670"/>
    </source>
</evidence>
<dbReference type="RefSeq" id="WP_243802609.1">
    <property type="nucleotide sequence ID" value="NZ_CP094669.1"/>
</dbReference>
<gene>
    <name evidence="10" type="ORF">MTX78_11030</name>
</gene>
<evidence type="ECO:0000313" key="11">
    <source>
        <dbReference type="Proteomes" id="UP000831113"/>
    </source>
</evidence>
<dbReference type="Gene3D" id="3.40.50.880">
    <property type="match status" value="1"/>
</dbReference>
<dbReference type="SMART" id="SM00631">
    <property type="entry name" value="Zn_pept"/>
    <property type="match status" value="1"/>
</dbReference>
<dbReference type="SUPFAM" id="SSF52317">
    <property type="entry name" value="Class I glutamine amidotransferase-like"/>
    <property type="match status" value="1"/>
</dbReference>
<keyword evidence="4" id="KW-0378">Hydrolase</keyword>
<feature type="domain" description="Peptidase M14" evidence="9">
    <location>
        <begin position="59"/>
        <end position="360"/>
    </location>
</feature>
<dbReference type="SUPFAM" id="SSF53187">
    <property type="entry name" value="Zn-dependent exopeptidases"/>
    <property type="match status" value="1"/>
</dbReference>
<evidence type="ECO:0000256" key="5">
    <source>
        <dbReference type="ARBA" id="ARBA00022833"/>
    </source>
</evidence>
<feature type="signal peptide" evidence="8">
    <location>
        <begin position="1"/>
        <end position="24"/>
    </location>
</feature>
<organism evidence="10 11">
    <name type="scientific">Hymenobacter tibetensis</name>
    <dbReference type="NCBI Taxonomy" id="497967"/>
    <lineage>
        <taxon>Bacteria</taxon>
        <taxon>Pseudomonadati</taxon>
        <taxon>Bacteroidota</taxon>
        <taxon>Cytophagia</taxon>
        <taxon>Cytophagales</taxon>
        <taxon>Hymenobacteraceae</taxon>
        <taxon>Hymenobacter</taxon>
    </lineage>
</organism>
<proteinExistence type="inferred from homology"/>
<evidence type="ECO:0000313" key="10">
    <source>
        <dbReference type="EMBL" id="UOG77112.1"/>
    </source>
</evidence>
<dbReference type="PROSITE" id="PS52035">
    <property type="entry name" value="PEPTIDASE_M14"/>
    <property type="match status" value="1"/>
</dbReference>
<comment type="similarity">
    <text evidence="2 7">Belongs to the peptidase M14 family.</text>
</comment>
<keyword evidence="6" id="KW-0482">Metalloprotease</keyword>
<dbReference type="Pfam" id="PF00246">
    <property type="entry name" value="Peptidase_M14"/>
    <property type="match status" value="1"/>
</dbReference>